<reference evidence="3 4" key="1">
    <citation type="submission" date="2018-07" db="EMBL/GenBank/DDBJ databases">
        <title>Desertimonas flava gen. nov. sp. nov.</title>
        <authorList>
            <person name="Liu S."/>
        </authorList>
    </citation>
    <scope>NUCLEOTIDE SEQUENCE [LARGE SCALE GENOMIC DNA]</scope>
    <source>
        <strain evidence="3 4">16Sb5-5</strain>
    </source>
</reference>
<organism evidence="3 4">
    <name type="scientific">Desertihabitans brevis</name>
    <dbReference type="NCBI Taxonomy" id="2268447"/>
    <lineage>
        <taxon>Bacteria</taxon>
        <taxon>Bacillati</taxon>
        <taxon>Actinomycetota</taxon>
        <taxon>Actinomycetes</taxon>
        <taxon>Propionibacteriales</taxon>
        <taxon>Propionibacteriaceae</taxon>
        <taxon>Desertihabitans</taxon>
    </lineage>
</organism>
<evidence type="ECO:0000313" key="3">
    <source>
        <dbReference type="EMBL" id="RCK69085.1"/>
    </source>
</evidence>
<feature type="transmembrane region" description="Helical" evidence="1">
    <location>
        <begin position="154"/>
        <end position="180"/>
    </location>
</feature>
<evidence type="ECO:0000259" key="2">
    <source>
        <dbReference type="Pfam" id="PF04235"/>
    </source>
</evidence>
<name>A0A367YT58_9ACTN</name>
<dbReference type="EMBL" id="QOUI01000007">
    <property type="protein sequence ID" value="RCK69085.1"/>
    <property type="molecule type" value="Genomic_DNA"/>
</dbReference>
<accession>A0A367YT58</accession>
<dbReference type="PANTHER" id="PTHR30590:SF2">
    <property type="entry name" value="INNER MEMBRANE PROTEIN"/>
    <property type="match status" value="1"/>
</dbReference>
<protein>
    <submittedName>
        <fullName evidence="3">DUF418 domain-containing protein</fullName>
    </submittedName>
</protein>
<evidence type="ECO:0000256" key="1">
    <source>
        <dbReference type="SAM" id="Phobius"/>
    </source>
</evidence>
<keyword evidence="1" id="KW-1133">Transmembrane helix</keyword>
<dbReference type="RefSeq" id="WP_114126941.1">
    <property type="nucleotide sequence ID" value="NZ_QOUI01000007.1"/>
</dbReference>
<dbReference type="Proteomes" id="UP000252770">
    <property type="component" value="Unassembled WGS sequence"/>
</dbReference>
<feature type="transmembrane region" description="Helical" evidence="1">
    <location>
        <begin position="258"/>
        <end position="275"/>
    </location>
</feature>
<keyword evidence="1" id="KW-0812">Transmembrane</keyword>
<sequence>MTTAAGPLPSSIRGDQRSLAPDLARGAMLLLIALANTPWHLYGSAAGSSTVHPTDGSVLDRAVQLVIITVVDSRVYPMFAFLFGYGIVQLYRRQRERGSDEPTVRRVLRRRHLWMIAFGLLHAALLWYGDILGAYGLVGLILVAGFLRRRDTTLVVWLAVLTGLIVIGSLLAVVGASLVAQMPAPEAAFAGLGMITAINGIESWPASVPARLTFWPLLVLGQGLFTLVIPVAVLAAFWAARRGVLEHPEQHLTLLRRVAAIGLPVAWVVGLAHALDHLGVLPVPDSVSWVFSVLQGSSGLAGGLGYVAVFGLLAARLRGHQPGPVVGAVTAVGKRSLSCYLAQSVLCAPLLAAWGLGLGAVLGSAATALFAVGVWLVTVAGAVLLERRGERGPAETLLRRLSYGRPSGRGAVAG</sequence>
<feature type="transmembrane region" description="Helical" evidence="1">
    <location>
        <begin position="212"/>
        <end position="237"/>
    </location>
</feature>
<dbReference type="AlphaFoldDB" id="A0A367YT58"/>
<evidence type="ECO:0000313" key="4">
    <source>
        <dbReference type="Proteomes" id="UP000252770"/>
    </source>
</evidence>
<feature type="domain" description="DUF418" evidence="2">
    <location>
        <begin position="239"/>
        <end position="404"/>
    </location>
</feature>
<gene>
    <name evidence="3" type="ORF">DT076_12085</name>
</gene>
<dbReference type="InterPro" id="IPR052529">
    <property type="entry name" value="Bact_Transport_Assoc"/>
</dbReference>
<comment type="caution">
    <text evidence="3">The sequence shown here is derived from an EMBL/GenBank/DDBJ whole genome shotgun (WGS) entry which is preliminary data.</text>
</comment>
<keyword evidence="4" id="KW-1185">Reference proteome</keyword>
<dbReference type="PANTHER" id="PTHR30590">
    <property type="entry name" value="INNER MEMBRANE PROTEIN"/>
    <property type="match status" value="1"/>
</dbReference>
<feature type="transmembrane region" description="Helical" evidence="1">
    <location>
        <begin position="287"/>
        <end position="315"/>
    </location>
</feature>
<feature type="transmembrane region" description="Helical" evidence="1">
    <location>
        <begin position="336"/>
        <end position="356"/>
    </location>
</feature>
<dbReference type="InterPro" id="IPR007349">
    <property type="entry name" value="DUF418"/>
</dbReference>
<dbReference type="Pfam" id="PF04235">
    <property type="entry name" value="DUF418"/>
    <property type="match status" value="1"/>
</dbReference>
<keyword evidence="1" id="KW-0472">Membrane</keyword>
<feature type="transmembrane region" description="Helical" evidence="1">
    <location>
        <begin position="113"/>
        <end position="142"/>
    </location>
</feature>
<feature type="transmembrane region" description="Helical" evidence="1">
    <location>
        <begin position="362"/>
        <end position="385"/>
    </location>
</feature>
<proteinExistence type="predicted"/>